<reference evidence="1 2" key="1">
    <citation type="submission" date="2016-10" db="EMBL/GenBank/DDBJ databases">
        <title>Evaluation of Human, Animal and Environmental Mycobacterium chelonae Isolates by Core Genome Phylogenomic Analysis, Targeted Gene Comparison, and Anti-microbial Susceptibility Patterns: A Tale of Mistaken Identities.</title>
        <authorList>
            <person name="Fogelson S.B."/>
            <person name="Camus A.C."/>
            <person name="Lorenz W."/>
            <person name="Vasireddy R."/>
            <person name="Vasireddy S."/>
            <person name="Smith T."/>
            <person name="Brown-Elliott B.A."/>
            <person name="Wallace R.J.Jr."/>
            <person name="Hasan N.A."/>
            <person name="Reischl U."/>
            <person name="Sanchez S."/>
        </authorList>
    </citation>
    <scope>NUCLEOTIDE SEQUENCE [LARGE SCALE GENOMIC DNA]</scope>
    <source>
        <strain evidence="1 2">24999</strain>
    </source>
</reference>
<evidence type="ECO:0000313" key="1">
    <source>
        <dbReference type="EMBL" id="OHU07875.1"/>
    </source>
</evidence>
<dbReference type="InterPro" id="IPR036182">
    <property type="entry name" value="PCuAC_sf"/>
</dbReference>
<dbReference type="Gene3D" id="2.60.40.1890">
    <property type="entry name" value="PCu(A)C copper chaperone"/>
    <property type="match status" value="1"/>
</dbReference>
<gene>
    <name evidence="1" type="ORF">BKG61_00470</name>
</gene>
<accession>A0A1S1KMG1</accession>
<dbReference type="PROSITE" id="PS51257">
    <property type="entry name" value="PROKAR_LIPOPROTEIN"/>
    <property type="match status" value="1"/>
</dbReference>
<proteinExistence type="predicted"/>
<dbReference type="Proteomes" id="UP000179636">
    <property type="component" value="Unassembled WGS sequence"/>
</dbReference>
<dbReference type="EMBL" id="MLHV01000001">
    <property type="protein sequence ID" value="OHU07875.1"/>
    <property type="molecule type" value="Genomic_DNA"/>
</dbReference>
<sequence>MGTATRWAIVGATSALLTAACSETADFTPDNRGEDTETPLTSVDNAYIVPAHMPGNCAVQVGSDAELRFTATNGRSTGSESLLSITTDAANEVRIPAEGAVDIGPKSSQEIVAAVQGLREKVRPAMSVKVTFRFDQSRDIEMRVPVEACPAQQT</sequence>
<evidence type="ECO:0000313" key="2">
    <source>
        <dbReference type="Proteomes" id="UP000179636"/>
    </source>
</evidence>
<dbReference type="RefSeq" id="WP_070943317.1">
    <property type="nucleotide sequence ID" value="NZ_MLCL01000029.1"/>
</dbReference>
<accession>A0A1Q9WE22</accession>
<dbReference type="OrthoDB" id="4732483at2"/>
<name>A0A1Q9WE22_9MYCO</name>
<protein>
    <recommendedName>
        <fullName evidence="3">Copper chaperone PCu(A)C</fullName>
    </recommendedName>
</protein>
<evidence type="ECO:0008006" key="3">
    <source>
        <dbReference type="Google" id="ProtNLM"/>
    </source>
</evidence>
<organism evidence="1 2">
    <name type="scientific">Mycobacterium syngnathidarum</name>
    <dbReference type="NCBI Taxonomy" id="1908205"/>
    <lineage>
        <taxon>Bacteria</taxon>
        <taxon>Bacillati</taxon>
        <taxon>Actinomycetota</taxon>
        <taxon>Actinomycetes</taxon>
        <taxon>Mycobacteriales</taxon>
        <taxon>Mycobacteriaceae</taxon>
        <taxon>Mycobacterium</taxon>
    </lineage>
</organism>
<dbReference type="STRING" id="1908205.BKG60_09255"/>
<dbReference type="AlphaFoldDB" id="A0A1Q9WE22"/>
<keyword evidence="2" id="KW-1185">Reference proteome</keyword>
<comment type="caution">
    <text evidence="1">The sequence shown here is derived from an EMBL/GenBank/DDBJ whole genome shotgun (WGS) entry which is preliminary data.</text>
</comment>